<comment type="caution">
    <text evidence="2">The sequence shown here is derived from an EMBL/GenBank/DDBJ whole genome shotgun (WGS) entry which is preliminary data.</text>
</comment>
<dbReference type="Proteomes" id="UP001177670">
    <property type="component" value="Unassembled WGS sequence"/>
</dbReference>
<sequence length="78" mass="8066">MNALLGHPRRTDREGAAAYARGPCTLAKEGGSTVQGGGSLEERNNPRAPIVSDNVPYRTSIFSAAASRAAPKTTISPA</sequence>
<proteinExistence type="predicted"/>
<gene>
    <name evidence="2" type="ORF">K0M31_005610</name>
</gene>
<reference evidence="2" key="1">
    <citation type="submission" date="2021-10" db="EMBL/GenBank/DDBJ databases">
        <title>Melipona bicolor Genome sequencing and assembly.</title>
        <authorList>
            <person name="Araujo N.S."/>
            <person name="Arias M.C."/>
        </authorList>
    </citation>
    <scope>NUCLEOTIDE SEQUENCE</scope>
    <source>
        <strain evidence="2">USP_2M_L1-L4_2017</strain>
        <tissue evidence="2">Whole body</tissue>
    </source>
</reference>
<dbReference type="EMBL" id="JAHYIQ010000016">
    <property type="protein sequence ID" value="KAK1125237.1"/>
    <property type="molecule type" value="Genomic_DNA"/>
</dbReference>
<evidence type="ECO:0000313" key="3">
    <source>
        <dbReference type="Proteomes" id="UP001177670"/>
    </source>
</evidence>
<dbReference type="AlphaFoldDB" id="A0AA40FTT5"/>
<keyword evidence="3" id="KW-1185">Reference proteome</keyword>
<feature type="region of interest" description="Disordered" evidence="1">
    <location>
        <begin position="28"/>
        <end position="52"/>
    </location>
</feature>
<evidence type="ECO:0000256" key="1">
    <source>
        <dbReference type="SAM" id="MobiDB-lite"/>
    </source>
</evidence>
<organism evidence="2 3">
    <name type="scientific">Melipona bicolor</name>
    <dbReference type="NCBI Taxonomy" id="60889"/>
    <lineage>
        <taxon>Eukaryota</taxon>
        <taxon>Metazoa</taxon>
        <taxon>Ecdysozoa</taxon>
        <taxon>Arthropoda</taxon>
        <taxon>Hexapoda</taxon>
        <taxon>Insecta</taxon>
        <taxon>Pterygota</taxon>
        <taxon>Neoptera</taxon>
        <taxon>Endopterygota</taxon>
        <taxon>Hymenoptera</taxon>
        <taxon>Apocrita</taxon>
        <taxon>Aculeata</taxon>
        <taxon>Apoidea</taxon>
        <taxon>Anthophila</taxon>
        <taxon>Apidae</taxon>
        <taxon>Melipona</taxon>
    </lineage>
</organism>
<protein>
    <submittedName>
        <fullName evidence="2">Uncharacterized protein</fullName>
    </submittedName>
</protein>
<evidence type="ECO:0000313" key="2">
    <source>
        <dbReference type="EMBL" id="KAK1125237.1"/>
    </source>
</evidence>
<accession>A0AA40FTT5</accession>
<name>A0AA40FTT5_9HYME</name>